<dbReference type="EMBL" id="CP118615">
    <property type="protein sequence ID" value="WDZ87083.1"/>
    <property type="molecule type" value="Genomic_DNA"/>
</dbReference>
<keyword evidence="2" id="KW-0812">Transmembrane</keyword>
<feature type="region of interest" description="Disordered" evidence="1">
    <location>
        <begin position="230"/>
        <end position="266"/>
    </location>
</feature>
<evidence type="ECO:0000256" key="2">
    <source>
        <dbReference type="SAM" id="Phobius"/>
    </source>
</evidence>
<organism evidence="4 5">
    <name type="scientific">Micromonospora cathayae</name>
    <dbReference type="NCBI Taxonomy" id="3028804"/>
    <lineage>
        <taxon>Bacteria</taxon>
        <taxon>Bacillati</taxon>
        <taxon>Actinomycetota</taxon>
        <taxon>Actinomycetes</taxon>
        <taxon>Micromonosporales</taxon>
        <taxon>Micromonosporaceae</taxon>
        <taxon>Micromonospora</taxon>
    </lineage>
</organism>
<dbReference type="InterPro" id="IPR001466">
    <property type="entry name" value="Beta-lactam-related"/>
</dbReference>
<evidence type="ECO:0000259" key="3">
    <source>
        <dbReference type="Pfam" id="PF00144"/>
    </source>
</evidence>
<keyword evidence="5" id="KW-1185">Reference proteome</keyword>
<sequence>MRTSTIATILVGLVAGGIALAGMPRPPHLTDRTTGDADLAAAVRDAVGATEGLRGLSVALVEPGRIRVAGLGARNPAGAPVEADTTFEIGSVTKPLTGMLLADRIAAGVVRPDDRLRDALPAVTGPTGEVTLAELASHRAGLPRVPITSPVHLARIWWANLAAADPYAGQDTAWLVRAASSTEPGDGRGEVNYSNFGAALLGQALAAQAGTSYPELLDRELLTPLGMRHTSAHLDGAAPPAGHATGSRAGGRPADPWTGSGWTPAGVGTWSTAGDLGTLVAAVLAGTGPGADATTPRFDAGDQGRIGYGWFTTRHGDREIVWHNGGTGGFRAYVGLDRAAGRGVVVLGNTDRKVDPIGLRLLGVPGKDLAGTDGVGLPGWVGVGLAVTLSFMGGWSLVSIVRRGPDRLTLAGTAVSAPVLLLLAYRLGEWTLVPGWVWAAGCAASAAALVSAVRRWPALPLVAGAPPWRRWGGTAVELTLVVLALLVVL</sequence>
<reference evidence="4 5" key="1">
    <citation type="submission" date="2023-02" db="EMBL/GenBank/DDBJ databases">
        <authorList>
            <person name="Mo P."/>
        </authorList>
    </citation>
    <scope>NUCLEOTIDE SEQUENCE [LARGE SCALE GENOMIC DNA]</scope>
    <source>
        <strain evidence="4 5">HUAS 3</strain>
    </source>
</reference>
<keyword evidence="4" id="KW-0378">Hydrolase</keyword>
<dbReference type="Proteomes" id="UP001219605">
    <property type="component" value="Chromosome"/>
</dbReference>
<feature type="domain" description="Beta-lactamase-related" evidence="3">
    <location>
        <begin position="48"/>
        <end position="353"/>
    </location>
</feature>
<gene>
    <name evidence="4" type="ORF">PVK37_12085</name>
</gene>
<dbReference type="Gene3D" id="3.40.710.10">
    <property type="entry name" value="DD-peptidase/beta-lactamase superfamily"/>
    <property type="match status" value="1"/>
</dbReference>
<dbReference type="SUPFAM" id="SSF56601">
    <property type="entry name" value="beta-lactamase/transpeptidase-like"/>
    <property type="match status" value="1"/>
</dbReference>
<keyword evidence="2" id="KW-1133">Transmembrane helix</keyword>
<dbReference type="InterPro" id="IPR012338">
    <property type="entry name" value="Beta-lactam/transpept-like"/>
</dbReference>
<accession>A0ABY7ZYJ7</accession>
<feature type="transmembrane region" description="Helical" evidence="2">
    <location>
        <begin position="433"/>
        <end position="450"/>
    </location>
</feature>
<dbReference type="Pfam" id="PF00144">
    <property type="entry name" value="Beta-lactamase"/>
    <property type="match status" value="1"/>
</dbReference>
<evidence type="ECO:0000313" key="5">
    <source>
        <dbReference type="Proteomes" id="UP001219605"/>
    </source>
</evidence>
<feature type="transmembrane region" description="Helical" evidence="2">
    <location>
        <begin position="408"/>
        <end position="427"/>
    </location>
</feature>
<proteinExistence type="predicted"/>
<evidence type="ECO:0000256" key="1">
    <source>
        <dbReference type="SAM" id="MobiDB-lite"/>
    </source>
</evidence>
<dbReference type="PANTHER" id="PTHR46825:SF9">
    <property type="entry name" value="BETA-LACTAMASE-RELATED DOMAIN-CONTAINING PROTEIN"/>
    <property type="match status" value="1"/>
</dbReference>
<dbReference type="GO" id="GO:0016787">
    <property type="term" value="F:hydrolase activity"/>
    <property type="evidence" value="ECO:0007669"/>
    <property type="project" value="UniProtKB-KW"/>
</dbReference>
<dbReference type="InterPro" id="IPR050491">
    <property type="entry name" value="AmpC-like"/>
</dbReference>
<dbReference type="PANTHER" id="PTHR46825">
    <property type="entry name" value="D-ALANYL-D-ALANINE-CARBOXYPEPTIDASE/ENDOPEPTIDASE AMPH"/>
    <property type="match status" value="1"/>
</dbReference>
<dbReference type="RefSeq" id="WP_275033968.1">
    <property type="nucleotide sequence ID" value="NZ_CP118615.1"/>
</dbReference>
<feature type="transmembrane region" description="Helical" evidence="2">
    <location>
        <begin position="377"/>
        <end position="401"/>
    </location>
</feature>
<evidence type="ECO:0000313" key="4">
    <source>
        <dbReference type="EMBL" id="WDZ87083.1"/>
    </source>
</evidence>
<keyword evidence="2" id="KW-0472">Membrane</keyword>
<name>A0ABY7ZYJ7_9ACTN</name>
<protein>
    <submittedName>
        <fullName evidence="4">Serine hydrolase</fullName>
    </submittedName>
</protein>